<reference evidence="4 5" key="1">
    <citation type="submission" date="2022-01" db="EMBL/GenBank/DDBJ databases">
        <title>Novel bile acid biosynthetic pathways are enriched in the microbiome of centenarians.</title>
        <authorList>
            <person name="Sato Y."/>
            <person name="Atarashi K."/>
            <person name="Plichta R.D."/>
            <person name="Arai Y."/>
            <person name="Sasajima S."/>
            <person name="Kearney M.S."/>
            <person name="Suda W."/>
            <person name="Takeshita K."/>
            <person name="Sasaki T."/>
            <person name="Okamoto S."/>
            <person name="Skelly N.A."/>
            <person name="Okamura Y."/>
            <person name="Vlamakis H."/>
            <person name="Li Y."/>
            <person name="Tanoue T."/>
            <person name="Takei H."/>
            <person name="Nittono H."/>
            <person name="Narushima S."/>
            <person name="Irie J."/>
            <person name="Itoh H."/>
            <person name="Moriya K."/>
            <person name="Sugiura Y."/>
            <person name="Suematsu M."/>
            <person name="Moritoki N."/>
            <person name="Shibata S."/>
            <person name="Littman R.D."/>
            <person name="Fischbach A.M."/>
            <person name="Uwamino Y."/>
            <person name="Inoue T."/>
            <person name="Honda A."/>
            <person name="Hattori M."/>
            <person name="Murai T."/>
            <person name="Xavier J.R."/>
            <person name="Hirose N."/>
            <person name="Honda K."/>
        </authorList>
    </citation>
    <scope>NUCLEOTIDE SEQUENCE [LARGE SCALE GENOMIC DNA]</scope>
    <source>
        <strain evidence="4 5">CE91-St30</strain>
    </source>
</reference>
<feature type="region of interest" description="Disordered" evidence="2">
    <location>
        <begin position="376"/>
        <end position="404"/>
    </location>
</feature>
<feature type="transmembrane region" description="Helical" evidence="3">
    <location>
        <begin position="126"/>
        <end position="150"/>
    </location>
</feature>
<sequence length="404" mass="43357">MADNRHNQDASPRARHAQPDANSGMPPEARQQSPSSPRQQPRQGARNQQYRAGSQARDPRQQAQDPQPASQGGRGRPSVNRQAQAGQRRSAQQGNAAAQAGGARYGSDIIGKKGKSGKKKGGPWRVVFWIALVVLIGALIALGVIAFSYWQGQDKYNTVASQAFEEPADIEGVALSDVVIDWDALLAINPDTVGWVYVPGTMVNYPIVHTDNNDKYLKTDFYGETNWLASYGAIFLAAENTADFSDANNIVYGHHMNDGSMFAQFADFRDESVFNEHRTVYIFTPERNYKLTTFSLVVVDASDPLAQPTFADAEELQAYVQDKMDRTVSAPDPATVTAGEVEKMFAFVTCADYSATNDRIVLFASVADSAVPANAASAQGEGDAGGAIDPEDAAAAEGAAGAVS</sequence>
<evidence type="ECO:0000313" key="4">
    <source>
        <dbReference type="EMBL" id="BDE95611.1"/>
    </source>
</evidence>
<dbReference type="Pfam" id="PF04203">
    <property type="entry name" value="Sortase"/>
    <property type="match status" value="1"/>
</dbReference>
<dbReference type="EMBL" id="AP025564">
    <property type="protein sequence ID" value="BDE95611.1"/>
    <property type="molecule type" value="Genomic_DNA"/>
</dbReference>
<feature type="compositionally biased region" description="Low complexity" evidence="2">
    <location>
        <begin position="395"/>
        <end position="404"/>
    </location>
</feature>
<feature type="compositionally biased region" description="Low complexity" evidence="2">
    <location>
        <begin position="30"/>
        <end position="43"/>
    </location>
</feature>
<dbReference type="InterPro" id="IPR005754">
    <property type="entry name" value="Sortase"/>
</dbReference>
<protein>
    <recommendedName>
        <fullName evidence="6">Sortase B</fullName>
    </recommendedName>
</protein>
<dbReference type="InterPro" id="IPR009835">
    <property type="entry name" value="SrtB"/>
</dbReference>
<dbReference type="RefSeq" id="WP_244411940.1">
    <property type="nucleotide sequence ID" value="NZ_AP025564.1"/>
</dbReference>
<evidence type="ECO:0000256" key="3">
    <source>
        <dbReference type="SAM" id="Phobius"/>
    </source>
</evidence>
<keyword evidence="1" id="KW-0378">Hydrolase</keyword>
<evidence type="ECO:0000256" key="1">
    <source>
        <dbReference type="ARBA" id="ARBA00022801"/>
    </source>
</evidence>
<evidence type="ECO:0008006" key="6">
    <source>
        <dbReference type="Google" id="ProtNLM"/>
    </source>
</evidence>
<dbReference type="Gene3D" id="2.40.260.10">
    <property type="entry name" value="Sortase"/>
    <property type="match status" value="1"/>
</dbReference>
<keyword evidence="3" id="KW-0812">Transmembrane</keyword>
<dbReference type="Proteomes" id="UP001320544">
    <property type="component" value="Chromosome"/>
</dbReference>
<evidence type="ECO:0000313" key="5">
    <source>
        <dbReference type="Proteomes" id="UP001320544"/>
    </source>
</evidence>
<keyword evidence="3" id="KW-1133">Transmembrane helix</keyword>
<gene>
    <name evidence="4" type="ORF">CE91St30_09440</name>
</gene>
<evidence type="ECO:0000256" key="2">
    <source>
        <dbReference type="SAM" id="MobiDB-lite"/>
    </source>
</evidence>
<accession>A0ABN6MG53</accession>
<dbReference type="SUPFAM" id="SSF63817">
    <property type="entry name" value="Sortase"/>
    <property type="match status" value="1"/>
</dbReference>
<organism evidence="4 5">
    <name type="scientific">Raoultibacter timonensis</name>
    <dbReference type="NCBI Taxonomy" id="1907662"/>
    <lineage>
        <taxon>Bacteria</taxon>
        <taxon>Bacillati</taxon>
        <taxon>Actinomycetota</taxon>
        <taxon>Coriobacteriia</taxon>
        <taxon>Eggerthellales</taxon>
        <taxon>Eggerthellaceae</taxon>
        <taxon>Raoultibacter</taxon>
    </lineage>
</organism>
<dbReference type="InterPro" id="IPR023365">
    <property type="entry name" value="Sortase_dom-sf"/>
</dbReference>
<feature type="compositionally biased region" description="Low complexity" evidence="2">
    <location>
        <begin position="81"/>
        <end position="109"/>
    </location>
</feature>
<dbReference type="NCBIfam" id="TIGR03064">
    <property type="entry name" value="sortase_srtB"/>
    <property type="match status" value="1"/>
</dbReference>
<keyword evidence="5" id="KW-1185">Reference proteome</keyword>
<feature type="compositionally biased region" description="Low complexity" evidence="2">
    <location>
        <begin position="61"/>
        <end position="71"/>
    </location>
</feature>
<keyword evidence="3" id="KW-0472">Membrane</keyword>
<proteinExistence type="predicted"/>
<name>A0ABN6MG53_9ACTN</name>
<dbReference type="CDD" id="cd05826">
    <property type="entry name" value="Sortase_B"/>
    <property type="match status" value="1"/>
</dbReference>
<feature type="region of interest" description="Disordered" evidence="2">
    <location>
        <begin position="1"/>
        <end position="120"/>
    </location>
</feature>